<feature type="transmembrane region" description="Helical" evidence="5">
    <location>
        <begin position="150"/>
        <end position="167"/>
    </location>
</feature>
<keyword evidence="7" id="KW-1185">Reference proteome</keyword>
<protein>
    <submittedName>
        <fullName evidence="6">Uncharacterized protein</fullName>
    </submittedName>
</protein>
<evidence type="ECO:0000256" key="2">
    <source>
        <dbReference type="ARBA" id="ARBA00022692"/>
    </source>
</evidence>
<accession>A0ABX3Z0Y6</accession>
<feature type="transmembrane region" description="Helical" evidence="5">
    <location>
        <begin position="6"/>
        <end position="26"/>
    </location>
</feature>
<dbReference type="InterPro" id="IPR006603">
    <property type="entry name" value="PQ-loop_rpt"/>
</dbReference>
<feature type="transmembrane region" description="Helical" evidence="5">
    <location>
        <begin position="116"/>
        <end position="138"/>
    </location>
</feature>
<dbReference type="RefSeq" id="WP_085621966.1">
    <property type="nucleotide sequence ID" value="NZ_NDYM01000002.1"/>
</dbReference>
<evidence type="ECO:0000256" key="4">
    <source>
        <dbReference type="ARBA" id="ARBA00023136"/>
    </source>
</evidence>
<dbReference type="Pfam" id="PF04193">
    <property type="entry name" value="PQ-loop"/>
    <property type="match status" value="1"/>
</dbReference>
<name>A0ABX3Z0Y6_9STAP</name>
<evidence type="ECO:0000256" key="5">
    <source>
        <dbReference type="SAM" id="Phobius"/>
    </source>
</evidence>
<dbReference type="InterPro" id="IPR051415">
    <property type="entry name" value="LAAT-1"/>
</dbReference>
<gene>
    <name evidence="6" type="ORF">B9M88_09840</name>
</gene>
<reference evidence="6 7" key="1">
    <citation type="submission" date="2017-04" db="EMBL/GenBank/DDBJ databases">
        <title>Staphylococcus agnetis, a potential pathogen in the broiler production.</title>
        <authorList>
            <person name="Poulsen L."/>
        </authorList>
    </citation>
    <scope>NUCLEOTIDE SEQUENCE [LARGE SCALE GENOMIC DNA]</scope>
    <source>
        <strain evidence="6 7">723_310714_2_2_spleen</strain>
    </source>
</reference>
<dbReference type="Gene3D" id="1.20.1280.290">
    <property type="match status" value="2"/>
</dbReference>
<feature type="transmembrane region" description="Helical" evidence="5">
    <location>
        <begin position="93"/>
        <end position="110"/>
    </location>
</feature>
<feature type="transmembrane region" description="Helical" evidence="5">
    <location>
        <begin position="38"/>
        <end position="57"/>
    </location>
</feature>
<evidence type="ECO:0000256" key="1">
    <source>
        <dbReference type="ARBA" id="ARBA00004141"/>
    </source>
</evidence>
<keyword evidence="3 5" id="KW-1133">Transmembrane helix</keyword>
<dbReference type="EMBL" id="NEFX01000018">
    <property type="protein sequence ID" value="OTW30558.1"/>
    <property type="molecule type" value="Genomic_DNA"/>
</dbReference>
<organism evidence="6 7">
    <name type="scientific">Staphylococcus agnetis</name>
    <dbReference type="NCBI Taxonomy" id="985762"/>
    <lineage>
        <taxon>Bacteria</taxon>
        <taxon>Bacillati</taxon>
        <taxon>Bacillota</taxon>
        <taxon>Bacilli</taxon>
        <taxon>Bacillales</taxon>
        <taxon>Staphylococcaceae</taxon>
        <taxon>Staphylococcus</taxon>
    </lineage>
</organism>
<keyword evidence="4 5" id="KW-0472">Membrane</keyword>
<sequence length="201" mass="23160">MNEIVNYLNVAVVIIFAIAYIPQIITTFKTTVSNGVSLLFWFYVGASTLTSLFNLLETGEAPWYVYMGQFINTFIALCFALWFNYLHNRERSILMYLIPLTYVILVYVLVFYNDVYISQIFASIWIIMAYIFQIKHFVKVKSSEGVNPSLFILFAAGITLLTITMYLTNASMFIIITEIINVILLLACFALTIYYSKKDKI</sequence>
<dbReference type="PANTHER" id="PTHR16201">
    <property type="entry name" value="SEVEN TRANSMEMBRANE PROTEIN 1-RELATED"/>
    <property type="match status" value="1"/>
</dbReference>
<feature type="transmembrane region" description="Helical" evidence="5">
    <location>
        <begin position="173"/>
        <end position="195"/>
    </location>
</feature>
<evidence type="ECO:0000256" key="3">
    <source>
        <dbReference type="ARBA" id="ARBA00022989"/>
    </source>
</evidence>
<feature type="transmembrane region" description="Helical" evidence="5">
    <location>
        <begin position="63"/>
        <end position="86"/>
    </location>
</feature>
<comment type="subcellular location">
    <subcellularLocation>
        <location evidence="1">Membrane</location>
        <topology evidence="1">Multi-pass membrane protein</topology>
    </subcellularLocation>
</comment>
<keyword evidence="2 5" id="KW-0812">Transmembrane</keyword>
<evidence type="ECO:0000313" key="7">
    <source>
        <dbReference type="Proteomes" id="UP000195208"/>
    </source>
</evidence>
<comment type="caution">
    <text evidence="6">The sequence shown here is derived from an EMBL/GenBank/DDBJ whole genome shotgun (WGS) entry which is preliminary data.</text>
</comment>
<proteinExistence type="predicted"/>
<evidence type="ECO:0000313" key="6">
    <source>
        <dbReference type="EMBL" id="OTW30558.1"/>
    </source>
</evidence>
<dbReference type="Proteomes" id="UP000195208">
    <property type="component" value="Unassembled WGS sequence"/>
</dbReference>